<sequence>MAKIEVRCPICSEWDNIEIPDDSIKKVDKVLISIHIT</sequence>
<name>A0A0F9H4A4_9ZZZZ</name>
<comment type="caution">
    <text evidence="1">The sequence shown here is derived from an EMBL/GenBank/DDBJ whole genome shotgun (WGS) entry which is preliminary data.</text>
</comment>
<gene>
    <name evidence="1" type="ORF">LCGC14_1749830</name>
</gene>
<organism evidence="1">
    <name type="scientific">marine sediment metagenome</name>
    <dbReference type="NCBI Taxonomy" id="412755"/>
    <lineage>
        <taxon>unclassified sequences</taxon>
        <taxon>metagenomes</taxon>
        <taxon>ecological metagenomes</taxon>
    </lineage>
</organism>
<evidence type="ECO:0000313" key="1">
    <source>
        <dbReference type="EMBL" id="KKM05859.1"/>
    </source>
</evidence>
<dbReference type="EMBL" id="LAZR01016127">
    <property type="protein sequence ID" value="KKM05859.1"/>
    <property type="molecule type" value="Genomic_DNA"/>
</dbReference>
<dbReference type="AlphaFoldDB" id="A0A0F9H4A4"/>
<reference evidence="1" key="1">
    <citation type="journal article" date="2015" name="Nature">
        <title>Complex archaea that bridge the gap between prokaryotes and eukaryotes.</title>
        <authorList>
            <person name="Spang A."/>
            <person name="Saw J.H."/>
            <person name="Jorgensen S.L."/>
            <person name="Zaremba-Niedzwiedzka K."/>
            <person name="Martijn J."/>
            <person name="Lind A.E."/>
            <person name="van Eijk R."/>
            <person name="Schleper C."/>
            <person name="Guy L."/>
            <person name="Ettema T.J."/>
        </authorList>
    </citation>
    <scope>NUCLEOTIDE SEQUENCE</scope>
</reference>
<accession>A0A0F9H4A4</accession>
<protein>
    <submittedName>
        <fullName evidence="1">Uncharacterized protein</fullName>
    </submittedName>
</protein>
<proteinExistence type="predicted"/>
<feature type="non-terminal residue" evidence="1">
    <location>
        <position position="37"/>
    </location>
</feature>